<comment type="caution">
    <text evidence="1">The sequence shown here is derived from an EMBL/GenBank/DDBJ whole genome shotgun (WGS) entry which is preliminary data.</text>
</comment>
<evidence type="ECO:0000313" key="1">
    <source>
        <dbReference type="EMBL" id="MFE4105968.1"/>
    </source>
</evidence>
<dbReference type="EMBL" id="JBHZOL010000044">
    <property type="protein sequence ID" value="MFE4105968.1"/>
    <property type="molecule type" value="Genomic_DNA"/>
</dbReference>
<evidence type="ECO:0008006" key="3">
    <source>
        <dbReference type="Google" id="ProtNLM"/>
    </source>
</evidence>
<accession>A0ABW6ICR0</accession>
<dbReference type="RefSeq" id="WP_377963267.1">
    <property type="nucleotide sequence ID" value="NZ_JBHZOL010000044.1"/>
</dbReference>
<dbReference type="InterPro" id="IPR023346">
    <property type="entry name" value="Lysozyme-like_dom_sf"/>
</dbReference>
<evidence type="ECO:0000313" key="2">
    <source>
        <dbReference type="Proteomes" id="UP001600165"/>
    </source>
</evidence>
<dbReference type="SUPFAM" id="SSF53955">
    <property type="entry name" value="Lysozyme-like"/>
    <property type="match status" value="1"/>
</dbReference>
<keyword evidence="2" id="KW-1185">Reference proteome</keyword>
<gene>
    <name evidence="1" type="ORF">ACFVKH_06760</name>
</gene>
<dbReference type="Proteomes" id="UP001600165">
    <property type="component" value="Unassembled WGS sequence"/>
</dbReference>
<sequence length="754" mass="79916">MPSRIPKSLTSLLLASILAFILLLAPILGLSPAHAEAWDEQIPSTVYNGALVPDRGHITFSTLPVISEAGSLQIPDSLAAQLGYNPSRIWSENTPIDQVLMLGDLQDAFGLGNFNLATIAQLTGLNLNGISLTNFPLIAQQTLASLVDAIPQLAQRTLDQVPILKDLVNLNLHNLGSSALSDLALQSLNLDDFGSSPLSELASNDLLGQFSLGDLDLGQYSFNDIPGLTQTPLEDLQGWQQTFVGQVPGLSQVSFAAFPNAPAVGYFGFIAIDDVTYGPMEHRNTPTQRSITGSDKVGFNYQCAQPRGCAYLELNSPVSLGVAGDPPGLHGAQWIQGGTGQGAQMVPGGHGILSVINGGQEPTGRLPFGPVFKVVLTNTDESSGTGSFGIYFRVCHHGFIDLGCTPYFIGPIPWFSAKEKGIVFVGETPGTPPGDIPDIPPLPAEVQQQIDALIQANEPDFLSAVNVDGPCLAKIMSQVPPGESAAAATTVPKLLEAAQRAGITDRAQIAYILATAETETNFRPRNEDGGYCGEYGPGCYYGRGDVQLTGQSNYQYWSNRLGVDLINHPELANQPDLAARIAVEGMRDGTFTGRRLGQYISGDQRDFVGARHIVNDSDKSSQVAQQANRFLGALNQCSTVVTTTDTNLTSANHPGQLIAHSNGSATQQRIVNAINAHYNESSAGGPGGGNVACAYEVNRVLQDSIGHKIGSNPNLVASVEADLQSGAGQHIGAQWAHAGDVIGFRRTFKTKTFE</sequence>
<dbReference type="Gene3D" id="1.10.530.10">
    <property type="match status" value="1"/>
</dbReference>
<organism evidence="1 2">
    <name type="scientific">Almyronema epifaneia S1</name>
    <dbReference type="NCBI Taxonomy" id="2991925"/>
    <lineage>
        <taxon>Bacteria</taxon>
        <taxon>Bacillati</taxon>
        <taxon>Cyanobacteriota</taxon>
        <taxon>Cyanophyceae</taxon>
        <taxon>Nodosilineales</taxon>
        <taxon>Nodosilineaceae</taxon>
        <taxon>Almyronema</taxon>
        <taxon>Almyronema epifaneia</taxon>
    </lineage>
</organism>
<name>A0ABW6ICR0_9CYAN</name>
<reference evidence="1 2" key="1">
    <citation type="submission" date="2024-10" db="EMBL/GenBank/DDBJ databases">
        <authorList>
            <person name="Ratan Roy A."/>
            <person name="Morales Sandoval P.H."/>
            <person name="De Los Santos Villalobos S."/>
            <person name="Chakraborty S."/>
            <person name="Mukherjee J."/>
        </authorList>
    </citation>
    <scope>NUCLEOTIDE SEQUENCE [LARGE SCALE GENOMIC DNA]</scope>
    <source>
        <strain evidence="1 2">S1</strain>
    </source>
</reference>
<proteinExistence type="predicted"/>
<protein>
    <recommendedName>
        <fullName evidence="3">Glycoside hydrolase family 19 catalytic domain-containing protein</fullName>
    </recommendedName>
</protein>